<dbReference type="WBParaSite" id="PTRK_0001085100.1">
    <property type="protein sequence ID" value="PTRK_0001085100.1"/>
    <property type="gene ID" value="PTRK_0001085100"/>
</dbReference>
<keyword evidence="2" id="KW-1185">Reference proteome</keyword>
<dbReference type="Proteomes" id="UP000038045">
    <property type="component" value="Unplaced"/>
</dbReference>
<name>A0A0N4ZQR0_PARTI</name>
<accession>A0A0N4ZQR0</accession>
<dbReference type="STRING" id="131310.A0A0N4ZQR0"/>
<evidence type="ECO:0000313" key="2">
    <source>
        <dbReference type="Proteomes" id="UP000038045"/>
    </source>
</evidence>
<reference evidence="3" key="1">
    <citation type="submission" date="2017-02" db="UniProtKB">
        <authorList>
            <consortium name="WormBaseParasite"/>
        </authorList>
    </citation>
    <scope>IDENTIFICATION</scope>
</reference>
<sequence length="287" mass="34081">MLTKVVNDNEKIRLENLLMKTQQNAHKHMKLEMEGLYERIEEMKKELEEKNEKISKKELKEREVAIITTEKVKKEMEIEYTEKIAKIKEELQVQNMAELCASNEMGRKFKEEIKNKDIKINIYQENINNLNERIQELEVIIENEKKDKEKLKNQLVKVGSQTEKAIKEYKKLVEDCEKYKIKEIEKREKVISDLKKENGNLKKELYKENKKSTELMEDVIKEKTAREQTVEAHKTQNQMLKDLKNFLNLTLGGTPDEKYIDSIFCENRIAIFAKISLLVQNIPQLDF</sequence>
<organism evidence="2 3">
    <name type="scientific">Parastrongyloides trichosuri</name>
    <name type="common">Possum-specific nematode worm</name>
    <dbReference type="NCBI Taxonomy" id="131310"/>
    <lineage>
        <taxon>Eukaryota</taxon>
        <taxon>Metazoa</taxon>
        <taxon>Ecdysozoa</taxon>
        <taxon>Nematoda</taxon>
        <taxon>Chromadorea</taxon>
        <taxon>Rhabditida</taxon>
        <taxon>Tylenchina</taxon>
        <taxon>Panagrolaimomorpha</taxon>
        <taxon>Strongyloidoidea</taxon>
        <taxon>Strongyloididae</taxon>
        <taxon>Parastrongyloides</taxon>
    </lineage>
</organism>
<feature type="coiled-coil region" evidence="1">
    <location>
        <begin position="113"/>
        <end position="222"/>
    </location>
</feature>
<feature type="coiled-coil region" evidence="1">
    <location>
        <begin position="26"/>
        <end position="63"/>
    </location>
</feature>
<proteinExistence type="predicted"/>
<dbReference type="AlphaFoldDB" id="A0A0N4ZQR0"/>
<keyword evidence="1" id="KW-0175">Coiled coil</keyword>
<evidence type="ECO:0000313" key="3">
    <source>
        <dbReference type="WBParaSite" id="PTRK_0001085100.1"/>
    </source>
</evidence>
<protein>
    <submittedName>
        <fullName evidence="3">Uncharacterized protein</fullName>
    </submittedName>
</protein>
<evidence type="ECO:0000256" key="1">
    <source>
        <dbReference type="SAM" id="Coils"/>
    </source>
</evidence>